<dbReference type="Gene3D" id="4.10.60.10">
    <property type="entry name" value="Zinc finger, CCHC-type"/>
    <property type="match status" value="1"/>
</dbReference>
<sequence>MSTSNQQTLADSGANERPPMLEKGIYIPWESRFRRFLDNKLEEGDRMWHSIEKGPYKRPMIANPDKTNEHILEPLSKMTEGNKKQYIADVKVMNYLLQAIPNDIYNSVDGSKEGDSLESVYERLTTLVNIMDRDAVSYDQLYDSLIQFEPHILASKAKKTAKNHDPLALLAHSNASSSQSHANSSYSPQPYYVTHPSSIADYENEYQGELQGDSQEDKLTTVMMLLARAITQKFSTPTNNRLRTSSNTRNQAMIQDGRVDIQTKNAGYGGNRNRNSVRQNRNQAFNTGNGNDDSNQIGQRVLRTKSTTRKKNVQCYNYNEKGHYARDCQKPRVRDAKYFREQMLLAMKDKAGSNLKDEENDFMLDNSYGDETLEELTAAVIMMARIQPLDDNADSEPSYDAKAFSEVNASNKVHEQVNHAKHKTIIHTSDDDQIDSNIILDDPYVENNGGTSEHDSNAHDEYHNIQMLTYNVQREAENPKRLNNELKRQKEFLQPEFKTFKIGSK</sequence>
<reference evidence="2" key="2">
    <citation type="submission" date="2022-01" db="EMBL/GenBank/DDBJ databases">
        <authorList>
            <person name="Yamashiro T."/>
            <person name="Shiraishi A."/>
            <person name="Satake H."/>
            <person name="Nakayama K."/>
        </authorList>
    </citation>
    <scope>NUCLEOTIDE SEQUENCE</scope>
</reference>
<reference evidence="2" key="1">
    <citation type="journal article" date="2022" name="Int. J. Mol. Sci.">
        <title>Draft Genome of Tanacetum Coccineum: Genomic Comparison of Closely Related Tanacetum-Family Plants.</title>
        <authorList>
            <person name="Yamashiro T."/>
            <person name="Shiraishi A."/>
            <person name="Nakayama K."/>
            <person name="Satake H."/>
        </authorList>
    </citation>
    <scope>NUCLEOTIDE SEQUENCE</scope>
</reference>
<dbReference type="InterPro" id="IPR036875">
    <property type="entry name" value="Znf_CCHC_sf"/>
</dbReference>
<comment type="caution">
    <text evidence="2">The sequence shown here is derived from an EMBL/GenBank/DDBJ whole genome shotgun (WGS) entry which is preliminary data.</text>
</comment>
<keyword evidence="3" id="KW-1185">Reference proteome</keyword>
<name>A0ABQ5GTC3_9ASTR</name>
<dbReference type="EMBL" id="BQNB010018811">
    <property type="protein sequence ID" value="GJT78544.1"/>
    <property type="molecule type" value="Genomic_DNA"/>
</dbReference>
<evidence type="ECO:0000256" key="1">
    <source>
        <dbReference type="SAM" id="MobiDB-lite"/>
    </source>
</evidence>
<feature type="region of interest" description="Disordered" evidence="1">
    <location>
        <begin position="173"/>
        <end position="192"/>
    </location>
</feature>
<gene>
    <name evidence="2" type="ORF">Tco_1045269</name>
</gene>
<protein>
    <submittedName>
        <fullName evidence="2">Retrovirus-related pol polyprotein from transposon TNT 1-94</fullName>
    </submittedName>
</protein>
<accession>A0ABQ5GTC3</accession>
<dbReference type="SUPFAM" id="SSF57756">
    <property type="entry name" value="Retrovirus zinc finger-like domains"/>
    <property type="match status" value="1"/>
</dbReference>
<organism evidence="2 3">
    <name type="scientific">Tanacetum coccineum</name>
    <dbReference type="NCBI Taxonomy" id="301880"/>
    <lineage>
        <taxon>Eukaryota</taxon>
        <taxon>Viridiplantae</taxon>
        <taxon>Streptophyta</taxon>
        <taxon>Embryophyta</taxon>
        <taxon>Tracheophyta</taxon>
        <taxon>Spermatophyta</taxon>
        <taxon>Magnoliopsida</taxon>
        <taxon>eudicotyledons</taxon>
        <taxon>Gunneridae</taxon>
        <taxon>Pentapetalae</taxon>
        <taxon>asterids</taxon>
        <taxon>campanulids</taxon>
        <taxon>Asterales</taxon>
        <taxon>Asteraceae</taxon>
        <taxon>Asteroideae</taxon>
        <taxon>Anthemideae</taxon>
        <taxon>Anthemidinae</taxon>
        <taxon>Tanacetum</taxon>
    </lineage>
</organism>
<evidence type="ECO:0000313" key="2">
    <source>
        <dbReference type="EMBL" id="GJT78544.1"/>
    </source>
</evidence>
<proteinExistence type="predicted"/>
<dbReference type="Proteomes" id="UP001151760">
    <property type="component" value="Unassembled WGS sequence"/>
</dbReference>
<evidence type="ECO:0000313" key="3">
    <source>
        <dbReference type="Proteomes" id="UP001151760"/>
    </source>
</evidence>
<feature type="compositionally biased region" description="Low complexity" evidence="1">
    <location>
        <begin position="173"/>
        <end position="189"/>
    </location>
</feature>